<organism evidence="15">
    <name type="scientific">Aphanomyces invadans</name>
    <dbReference type="NCBI Taxonomy" id="157072"/>
    <lineage>
        <taxon>Eukaryota</taxon>
        <taxon>Sar</taxon>
        <taxon>Stramenopiles</taxon>
        <taxon>Oomycota</taxon>
        <taxon>Saprolegniomycetes</taxon>
        <taxon>Saprolegniales</taxon>
        <taxon>Verrucalvaceae</taxon>
        <taxon>Aphanomyces</taxon>
    </lineage>
</organism>
<evidence type="ECO:0000313" key="17">
    <source>
        <dbReference type="Proteomes" id="UP000285060"/>
    </source>
</evidence>
<dbReference type="Pfam" id="PF08740">
    <property type="entry name" value="BCS1_N"/>
    <property type="match status" value="1"/>
</dbReference>
<evidence type="ECO:0000256" key="9">
    <source>
        <dbReference type="ARBA" id="ARBA00023128"/>
    </source>
</evidence>
<dbReference type="RefSeq" id="XP_008868388.1">
    <property type="nucleotide sequence ID" value="XM_008870166.1"/>
</dbReference>
<dbReference type="InterPro" id="IPR057495">
    <property type="entry name" value="AAA_lid_BCS1"/>
</dbReference>
<evidence type="ECO:0000256" key="3">
    <source>
        <dbReference type="ARBA" id="ARBA00022692"/>
    </source>
</evidence>
<evidence type="ECO:0000256" key="1">
    <source>
        <dbReference type="ARBA" id="ARBA00004434"/>
    </source>
</evidence>
<dbReference type="EMBL" id="KI913960">
    <property type="protein sequence ID" value="ETW03004.1"/>
    <property type="molecule type" value="Genomic_DNA"/>
</dbReference>
<reference evidence="16 17" key="2">
    <citation type="submission" date="2018-08" db="EMBL/GenBank/DDBJ databases">
        <title>Aphanomyces genome sequencing and annotation.</title>
        <authorList>
            <person name="Minardi D."/>
            <person name="Oidtmann B."/>
            <person name="Van Der Giezen M."/>
            <person name="Studholme D.J."/>
        </authorList>
    </citation>
    <scope>NUCLEOTIDE SEQUENCE [LARGE SCALE GENOMIC DNA]</scope>
    <source>
        <strain evidence="16 17">NJM0002</strain>
    </source>
</reference>
<dbReference type="InterPro" id="IPR027417">
    <property type="entry name" value="P-loop_NTPase"/>
</dbReference>
<dbReference type="SMART" id="SM01024">
    <property type="entry name" value="BCS1_N"/>
    <property type="match status" value="1"/>
</dbReference>
<dbReference type="PANTHER" id="PTHR23070">
    <property type="entry name" value="BCS1 AAA-TYPE ATPASE"/>
    <property type="match status" value="1"/>
</dbReference>
<evidence type="ECO:0000313" key="16">
    <source>
        <dbReference type="EMBL" id="RHY32126.1"/>
    </source>
</evidence>
<dbReference type="EMBL" id="QUSY01000160">
    <property type="protein sequence ID" value="RHY32126.1"/>
    <property type="molecule type" value="Genomic_DNA"/>
</dbReference>
<keyword evidence="8" id="KW-1133">Transmembrane helix</keyword>
<evidence type="ECO:0008006" key="18">
    <source>
        <dbReference type="Google" id="ProtNLM"/>
    </source>
</evidence>
<feature type="domain" description="BCS1 N-terminal" evidence="14">
    <location>
        <begin position="1"/>
        <end position="181"/>
    </location>
</feature>
<dbReference type="eggNOG" id="KOG0743">
    <property type="taxonomic scope" value="Eukaryota"/>
</dbReference>
<sequence>MMCATTTRAIPFDACALDGVDVANSTFLRVSSKDKSYRLILAYVANHLASTSDHRSFEVRTGKKKTQRSNLDDSSDGEEGASIVLAGFGLHTFTWQYHTLQCLRQSVGKPVGTYQNVVRFENIVLVTRHLNAETTLHSFVDAVVAAAEATSNGFFSIYRWSFCDGSWTEVQTHQRRPLDSVVLPRQMKESLIDDVEDFLTDNCRAFYAAHGIPYKRGYLFHGVPGSGKTSLIQAIATHCNRNVCMLQITHPNLNDTYLRSILDELPPRSVLVLEDIDAAFTRDRKPKMENSGLTFSGLLNALDGLEFQDGHILVMTTNFRHQLDDALIRNGRIDVQVEFSYTTSDQMADMFLQFYPSETRERGRDFATALVTALCPDRRLTTARLQHYFVTHRRSTADEAIANVGAWPKRWMFAEAG</sequence>
<evidence type="ECO:0000256" key="6">
    <source>
        <dbReference type="ARBA" id="ARBA00022801"/>
    </source>
</evidence>
<evidence type="ECO:0000256" key="11">
    <source>
        <dbReference type="ARBA" id="ARBA00048778"/>
    </source>
</evidence>
<dbReference type="GO" id="GO:0005743">
    <property type="term" value="C:mitochondrial inner membrane"/>
    <property type="evidence" value="ECO:0007669"/>
    <property type="project" value="UniProtKB-SubCell"/>
</dbReference>
<protein>
    <recommendedName>
        <fullName evidence="18">AAA+ ATPase domain-containing protein</fullName>
    </recommendedName>
</protein>
<dbReference type="InterPro" id="IPR003593">
    <property type="entry name" value="AAA+_ATPase"/>
</dbReference>
<evidence type="ECO:0000256" key="4">
    <source>
        <dbReference type="ARBA" id="ARBA00022741"/>
    </source>
</evidence>
<evidence type="ECO:0000256" key="5">
    <source>
        <dbReference type="ARBA" id="ARBA00022792"/>
    </source>
</evidence>
<keyword evidence="6" id="KW-0378">Hydrolase</keyword>
<dbReference type="InterPro" id="IPR003959">
    <property type="entry name" value="ATPase_AAA_core"/>
</dbReference>
<proteinExistence type="inferred from homology"/>
<evidence type="ECO:0000259" key="14">
    <source>
        <dbReference type="SMART" id="SM01024"/>
    </source>
</evidence>
<comment type="subcellular location">
    <subcellularLocation>
        <location evidence="1">Mitochondrion inner membrane</location>
        <topology evidence="1">Single-pass membrane protein</topology>
    </subcellularLocation>
</comment>
<keyword evidence="9" id="KW-0496">Mitochondrion</keyword>
<evidence type="ECO:0000256" key="2">
    <source>
        <dbReference type="ARBA" id="ARBA00007448"/>
    </source>
</evidence>
<dbReference type="SUPFAM" id="SSF52540">
    <property type="entry name" value="P-loop containing nucleoside triphosphate hydrolases"/>
    <property type="match status" value="1"/>
</dbReference>
<dbReference type="Pfam" id="PF25426">
    <property type="entry name" value="AAA_lid_BCS1"/>
    <property type="match status" value="1"/>
</dbReference>
<dbReference type="Pfam" id="PF00004">
    <property type="entry name" value="AAA"/>
    <property type="match status" value="1"/>
</dbReference>
<dbReference type="STRING" id="157072.A0A024U9Q5"/>
<keyword evidence="10" id="KW-0472">Membrane</keyword>
<dbReference type="InterPro" id="IPR050747">
    <property type="entry name" value="Mitochondrial_chaperone_BCS1"/>
</dbReference>
<dbReference type="VEuPathDB" id="FungiDB:H310_05440"/>
<evidence type="ECO:0000259" key="13">
    <source>
        <dbReference type="SMART" id="SM00382"/>
    </source>
</evidence>
<keyword evidence="4" id="KW-0547">Nucleotide-binding</keyword>
<evidence type="ECO:0000256" key="12">
    <source>
        <dbReference type="SAM" id="MobiDB-lite"/>
    </source>
</evidence>
<dbReference type="Proteomes" id="UP000285060">
    <property type="component" value="Unassembled WGS sequence"/>
</dbReference>
<evidence type="ECO:0000256" key="10">
    <source>
        <dbReference type="ARBA" id="ARBA00023136"/>
    </source>
</evidence>
<dbReference type="Gene3D" id="3.40.50.300">
    <property type="entry name" value="P-loop containing nucleotide triphosphate hydrolases"/>
    <property type="match status" value="1"/>
</dbReference>
<dbReference type="GeneID" id="20082490"/>
<evidence type="ECO:0000313" key="15">
    <source>
        <dbReference type="EMBL" id="ETW03004.1"/>
    </source>
</evidence>
<dbReference type="InterPro" id="IPR014851">
    <property type="entry name" value="BCS1_N"/>
</dbReference>
<comment type="catalytic activity">
    <reaction evidence="11">
        <text>ATP + H2O = ADP + phosphate + H(+)</text>
        <dbReference type="Rhea" id="RHEA:13065"/>
        <dbReference type="ChEBI" id="CHEBI:15377"/>
        <dbReference type="ChEBI" id="CHEBI:15378"/>
        <dbReference type="ChEBI" id="CHEBI:30616"/>
        <dbReference type="ChEBI" id="CHEBI:43474"/>
        <dbReference type="ChEBI" id="CHEBI:456216"/>
    </reaction>
    <physiologicalReaction direction="left-to-right" evidence="11">
        <dbReference type="Rhea" id="RHEA:13066"/>
    </physiologicalReaction>
</comment>
<feature type="region of interest" description="Disordered" evidence="12">
    <location>
        <begin position="56"/>
        <end position="78"/>
    </location>
</feature>
<name>A0A024U9Q5_9STRA</name>
<dbReference type="OrthoDB" id="10251412at2759"/>
<feature type="domain" description="AAA+ ATPase" evidence="13">
    <location>
        <begin position="214"/>
        <end position="343"/>
    </location>
</feature>
<comment type="similarity">
    <text evidence="2">Belongs to the AAA ATPase family. BCS1 subfamily.</text>
</comment>
<evidence type="ECO:0000256" key="8">
    <source>
        <dbReference type="ARBA" id="ARBA00022989"/>
    </source>
</evidence>
<gene>
    <name evidence="16" type="ORF">DYB32_002828</name>
    <name evidence="15" type="ORF">H310_05440</name>
</gene>
<evidence type="ECO:0000256" key="7">
    <source>
        <dbReference type="ARBA" id="ARBA00022840"/>
    </source>
</evidence>
<keyword evidence="3" id="KW-0812">Transmembrane</keyword>
<keyword evidence="7" id="KW-0067">ATP-binding</keyword>
<dbReference type="GO" id="GO:0016887">
    <property type="term" value="F:ATP hydrolysis activity"/>
    <property type="evidence" value="ECO:0007669"/>
    <property type="project" value="InterPro"/>
</dbReference>
<dbReference type="SMART" id="SM00382">
    <property type="entry name" value="AAA"/>
    <property type="match status" value="1"/>
</dbReference>
<keyword evidence="17" id="KW-1185">Reference proteome</keyword>
<keyword evidence="5" id="KW-0999">Mitochondrion inner membrane</keyword>
<dbReference type="GO" id="GO:0005524">
    <property type="term" value="F:ATP binding"/>
    <property type="evidence" value="ECO:0007669"/>
    <property type="project" value="UniProtKB-KW"/>
</dbReference>
<reference evidence="15" key="1">
    <citation type="submission" date="2013-12" db="EMBL/GenBank/DDBJ databases">
        <title>The Genome Sequence of Aphanomyces invadans NJM9701.</title>
        <authorList>
            <consortium name="The Broad Institute Genomics Platform"/>
            <person name="Russ C."/>
            <person name="Tyler B."/>
            <person name="van West P."/>
            <person name="Dieguez-Uribeondo J."/>
            <person name="Young S.K."/>
            <person name="Zeng Q."/>
            <person name="Gargeya S."/>
            <person name="Fitzgerald M."/>
            <person name="Abouelleil A."/>
            <person name="Alvarado L."/>
            <person name="Chapman S.B."/>
            <person name="Gainer-Dewar J."/>
            <person name="Goldberg J."/>
            <person name="Griggs A."/>
            <person name="Gujja S."/>
            <person name="Hansen M."/>
            <person name="Howarth C."/>
            <person name="Imamovic A."/>
            <person name="Ireland A."/>
            <person name="Larimer J."/>
            <person name="McCowan C."/>
            <person name="Murphy C."/>
            <person name="Pearson M."/>
            <person name="Poon T.W."/>
            <person name="Priest M."/>
            <person name="Roberts A."/>
            <person name="Saif S."/>
            <person name="Shea T."/>
            <person name="Sykes S."/>
            <person name="Wortman J."/>
            <person name="Nusbaum C."/>
            <person name="Birren B."/>
        </authorList>
    </citation>
    <scope>NUCLEOTIDE SEQUENCE [LARGE SCALE GENOMIC DNA]</scope>
    <source>
        <strain evidence="15">NJM9701</strain>
    </source>
</reference>
<dbReference type="AlphaFoldDB" id="A0A024U9Q5"/>
<accession>A0A024U9Q5</accession>